<dbReference type="GO" id="GO:0044205">
    <property type="term" value="P:'de novo' UMP biosynthetic process"/>
    <property type="evidence" value="ECO:0007669"/>
    <property type="project" value="UniProtKB-UniRule"/>
</dbReference>
<evidence type="ECO:0000256" key="4">
    <source>
        <dbReference type="ARBA" id="ARBA00022490"/>
    </source>
</evidence>
<dbReference type="InterPro" id="IPR033888">
    <property type="entry name" value="DHOD_1B"/>
</dbReference>
<feature type="binding site" evidence="9">
    <location>
        <position position="106"/>
    </location>
    <ligand>
        <name>FMN</name>
        <dbReference type="ChEBI" id="CHEBI:58210"/>
    </ligand>
</feature>
<feature type="binding site" evidence="9">
    <location>
        <begin position="76"/>
        <end position="80"/>
    </location>
    <ligand>
        <name>substrate</name>
    </ligand>
</feature>
<evidence type="ECO:0000256" key="5">
    <source>
        <dbReference type="ARBA" id="ARBA00022630"/>
    </source>
</evidence>
<dbReference type="NCBIfam" id="TIGR01037">
    <property type="entry name" value="pyrD_sub1_fam"/>
    <property type="match status" value="1"/>
</dbReference>
<evidence type="ECO:0000259" key="10">
    <source>
        <dbReference type="Pfam" id="PF01180"/>
    </source>
</evidence>
<feature type="binding site" evidence="9">
    <location>
        <position position="223"/>
    </location>
    <ligand>
        <name>FMN</name>
        <dbReference type="ChEBI" id="CHEBI:58210"/>
    </ligand>
</feature>
<protein>
    <recommendedName>
        <fullName evidence="9">Dihydroorotate dehydrogenase</fullName>
        <shortName evidence="9">DHOD</shortName>
        <shortName evidence="9">DHODase</shortName>
        <shortName evidence="9">DHOdehase</shortName>
        <ecNumber evidence="9">1.3.-.-</ecNumber>
    </recommendedName>
</protein>
<dbReference type="InterPro" id="IPR001295">
    <property type="entry name" value="Dihydroorotate_DH_CS"/>
</dbReference>
<feature type="binding site" evidence="9">
    <location>
        <position position="52"/>
    </location>
    <ligand>
        <name>substrate</name>
    </ligand>
</feature>
<dbReference type="HAMAP" id="MF_00224">
    <property type="entry name" value="DHO_dh_type1"/>
    <property type="match status" value="1"/>
</dbReference>
<dbReference type="GO" id="GO:0005737">
    <property type="term" value="C:cytoplasm"/>
    <property type="evidence" value="ECO:0007669"/>
    <property type="project" value="UniProtKB-SubCell"/>
</dbReference>
<keyword evidence="5 9" id="KW-0285">Flavoprotein</keyword>
<dbReference type="InterPro" id="IPR013785">
    <property type="entry name" value="Aldolase_TIM"/>
</dbReference>
<proteinExistence type="inferred from homology"/>
<gene>
    <name evidence="9" type="primary">pyrD</name>
    <name evidence="11" type="ORF">JAY77_00070</name>
</gene>
<dbReference type="NCBIfam" id="NF005574">
    <property type="entry name" value="PRK07259.1"/>
    <property type="match status" value="1"/>
</dbReference>
<dbReference type="FunFam" id="3.20.20.70:FF:000027">
    <property type="entry name" value="Dihydropyrimidine dehydrogenase [NADP(+)]"/>
    <property type="match status" value="1"/>
</dbReference>
<accession>A0A9E4TQ41</accession>
<dbReference type="InterPro" id="IPR005720">
    <property type="entry name" value="Dihydroorotate_DH_cat"/>
</dbReference>
<comment type="similarity">
    <text evidence="3 9">Belongs to the dihydroorotate dehydrogenase family. Type 1 subfamily.</text>
</comment>
<dbReference type="PROSITE" id="PS00912">
    <property type="entry name" value="DHODEHASE_2"/>
    <property type="match status" value="1"/>
</dbReference>
<evidence type="ECO:0000256" key="2">
    <source>
        <dbReference type="ARBA" id="ARBA00004725"/>
    </source>
</evidence>
<feature type="domain" description="Dihydroorotate dehydrogenase catalytic" evidence="10">
    <location>
        <begin position="9"/>
        <end position="295"/>
    </location>
</feature>
<evidence type="ECO:0000256" key="1">
    <source>
        <dbReference type="ARBA" id="ARBA00004496"/>
    </source>
</evidence>
<feature type="binding site" evidence="9">
    <location>
        <position position="133"/>
    </location>
    <ligand>
        <name>FMN</name>
        <dbReference type="ChEBI" id="CHEBI:58210"/>
    </ligand>
</feature>
<dbReference type="PANTHER" id="PTHR48109:SF1">
    <property type="entry name" value="DIHYDROOROTATE DEHYDROGENASE (FUMARATE)"/>
    <property type="match status" value="1"/>
</dbReference>
<feature type="binding site" evidence="9">
    <location>
        <position position="26"/>
    </location>
    <ligand>
        <name>FMN</name>
        <dbReference type="ChEBI" id="CHEBI:58210"/>
    </ligand>
</feature>
<dbReference type="InterPro" id="IPR024920">
    <property type="entry name" value="Dihydroorotate_DH_1"/>
</dbReference>
<dbReference type="Proteomes" id="UP000886674">
    <property type="component" value="Unassembled WGS sequence"/>
</dbReference>
<dbReference type="PIRSF" id="PIRSF000164">
    <property type="entry name" value="DHO_oxidase"/>
    <property type="match status" value="1"/>
</dbReference>
<comment type="caution">
    <text evidence="11">The sequence shown here is derived from an EMBL/GenBank/DDBJ whole genome shotgun (WGS) entry which is preliminary data.</text>
</comment>
<feature type="binding site" evidence="9">
    <location>
        <position position="197"/>
    </location>
    <ligand>
        <name>FMN</name>
        <dbReference type="ChEBI" id="CHEBI:58210"/>
    </ligand>
</feature>
<comment type="pathway">
    <text evidence="2 9">Pyrimidine metabolism; UMP biosynthesis via de novo pathway.</text>
</comment>
<dbReference type="Pfam" id="PF01180">
    <property type="entry name" value="DHO_dh"/>
    <property type="match status" value="1"/>
</dbReference>
<sequence>MNNSGPSTLQTAFCGLKFNSPIVLLSGCVGFGEEYTRVSGFSNRDAGAVCLKGTTLEPRLGNQPHRVYETPDGMLNAIGLQNPGVDHVINEILPSLDFTETRFIANVSGSTVEEYFEVTRRFDDSPIDAIEINISCPNVKQGGVAFGNDPAMSARVVEACRKATRKPLITKLSPNQTDIAANAKVCIEAGSDAFAVINTLMGMAIDIDSRTPLIGNNQGGLSGPAIKPVALLKVHQVYQVCRDHNIPIIGQGGIASAEDALEFMIAGASAVGVGTALFYDPLICKTINTGIMRYMERHKLQSVDQLVGTLQLNQQPTAKCGC</sequence>
<keyword evidence="6 9" id="KW-0288">FMN</keyword>
<evidence type="ECO:0000313" key="11">
    <source>
        <dbReference type="EMBL" id="MCG7976525.1"/>
    </source>
</evidence>
<evidence type="ECO:0000313" key="12">
    <source>
        <dbReference type="Proteomes" id="UP000886674"/>
    </source>
</evidence>
<feature type="binding site" evidence="9">
    <location>
        <position position="133"/>
    </location>
    <ligand>
        <name>substrate</name>
    </ligand>
</feature>
<organism evidence="11 12">
    <name type="scientific">Candidatus Thiodiazotropha taylori</name>
    <dbReference type="NCBI Taxonomy" id="2792791"/>
    <lineage>
        <taxon>Bacteria</taxon>
        <taxon>Pseudomonadati</taxon>
        <taxon>Pseudomonadota</taxon>
        <taxon>Gammaproteobacteria</taxon>
        <taxon>Chromatiales</taxon>
        <taxon>Sedimenticolaceae</taxon>
        <taxon>Candidatus Thiodiazotropha</taxon>
    </lineage>
</organism>
<dbReference type="EC" id="1.3.-.-" evidence="9"/>
<evidence type="ECO:0000256" key="6">
    <source>
        <dbReference type="ARBA" id="ARBA00022643"/>
    </source>
</evidence>
<feature type="active site" description="Nucleophile" evidence="9">
    <location>
        <position position="136"/>
    </location>
</feature>
<dbReference type="CDD" id="cd04740">
    <property type="entry name" value="DHOD_1B_like"/>
    <property type="match status" value="1"/>
</dbReference>
<dbReference type="Gene3D" id="3.20.20.70">
    <property type="entry name" value="Aldolase class I"/>
    <property type="match status" value="1"/>
</dbReference>
<evidence type="ECO:0000256" key="7">
    <source>
        <dbReference type="ARBA" id="ARBA00022975"/>
    </source>
</evidence>
<feature type="binding site" evidence="9">
    <location>
        <begin position="274"/>
        <end position="275"/>
    </location>
    <ligand>
        <name>FMN</name>
        <dbReference type="ChEBI" id="CHEBI:58210"/>
    </ligand>
</feature>
<keyword evidence="4 9" id="KW-0963">Cytoplasm</keyword>
<comment type="catalytic activity">
    <reaction evidence="9">
        <text>(S)-dihydroorotate + A = orotate + AH2</text>
        <dbReference type="Rhea" id="RHEA:18073"/>
        <dbReference type="ChEBI" id="CHEBI:13193"/>
        <dbReference type="ChEBI" id="CHEBI:17499"/>
        <dbReference type="ChEBI" id="CHEBI:30839"/>
        <dbReference type="ChEBI" id="CHEBI:30864"/>
    </reaction>
</comment>
<comment type="subcellular location">
    <subcellularLocation>
        <location evidence="1 9">Cytoplasm</location>
    </subcellularLocation>
</comment>
<dbReference type="EMBL" id="JAEPCR010000001">
    <property type="protein sequence ID" value="MCG7976525.1"/>
    <property type="molecule type" value="Genomic_DNA"/>
</dbReference>
<keyword evidence="8 9" id="KW-0560">Oxidoreductase</keyword>
<dbReference type="GO" id="GO:0004152">
    <property type="term" value="F:dihydroorotate dehydrogenase activity"/>
    <property type="evidence" value="ECO:0007669"/>
    <property type="project" value="UniProtKB-UniRule"/>
</dbReference>
<dbReference type="SUPFAM" id="SSF51395">
    <property type="entry name" value="FMN-linked oxidoreductases"/>
    <property type="match status" value="1"/>
</dbReference>
<dbReference type="GO" id="GO:0006207">
    <property type="term" value="P:'de novo' pyrimidine nucleobase biosynthetic process"/>
    <property type="evidence" value="ECO:0007669"/>
    <property type="project" value="InterPro"/>
</dbReference>
<feature type="binding site" evidence="9">
    <location>
        <begin position="198"/>
        <end position="199"/>
    </location>
    <ligand>
        <name>substrate</name>
    </ligand>
</feature>
<dbReference type="PANTHER" id="PTHR48109">
    <property type="entry name" value="DIHYDROOROTATE DEHYDROGENASE (QUINONE), MITOCHONDRIAL-RELATED"/>
    <property type="match status" value="1"/>
</dbReference>
<dbReference type="InterPro" id="IPR049622">
    <property type="entry name" value="Dihydroorotate_DH_I"/>
</dbReference>
<keyword evidence="7 9" id="KW-0665">Pyrimidine biosynthesis</keyword>
<name>A0A9E4TQ41_9GAMM</name>
<feature type="binding site" evidence="9">
    <location>
        <begin position="252"/>
        <end position="253"/>
    </location>
    <ligand>
        <name>FMN</name>
        <dbReference type="ChEBI" id="CHEBI:58210"/>
    </ligand>
</feature>
<evidence type="ECO:0000256" key="8">
    <source>
        <dbReference type="ARBA" id="ARBA00023002"/>
    </source>
</evidence>
<comment type="cofactor">
    <cofactor evidence="9">
        <name>FMN</name>
        <dbReference type="ChEBI" id="CHEBI:58210"/>
    </cofactor>
    <text evidence="9">Binds 1 FMN per subunit.</text>
</comment>
<evidence type="ECO:0000256" key="3">
    <source>
        <dbReference type="ARBA" id="ARBA00008008"/>
    </source>
</evidence>
<evidence type="ECO:0000256" key="9">
    <source>
        <dbReference type="HAMAP-Rule" id="MF_00224"/>
    </source>
</evidence>
<comment type="function">
    <text evidence="9">Catalyzes the conversion of dihydroorotate to orotate.</text>
</comment>
<dbReference type="InterPro" id="IPR012135">
    <property type="entry name" value="Dihydroorotate_DH_1_2"/>
</dbReference>
<feature type="binding site" evidence="9">
    <location>
        <position position="171"/>
    </location>
    <ligand>
        <name>FMN</name>
        <dbReference type="ChEBI" id="CHEBI:58210"/>
    </ligand>
</feature>
<feature type="binding site" evidence="9">
    <location>
        <begin position="52"/>
        <end position="53"/>
    </location>
    <ligand>
        <name>FMN</name>
        <dbReference type="ChEBI" id="CHEBI:58210"/>
    </ligand>
</feature>
<dbReference type="InterPro" id="IPR050074">
    <property type="entry name" value="DHO_dehydrogenase"/>
</dbReference>
<dbReference type="AlphaFoldDB" id="A0A9E4TQ41"/>
<reference evidence="11" key="1">
    <citation type="journal article" date="2021" name="Proc. Natl. Acad. Sci. U.S.A.">
        <title>Global biogeography of chemosynthetic symbionts reveals both localized and globally distributed symbiont groups. .</title>
        <authorList>
            <person name="Osvatic J.T."/>
            <person name="Wilkins L.G.E."/>
            <person name="Leibrecht L."/>
            <person name="Leray M."/>
            <person name="Zauner S."/>
            <person name="Polzin J."/>
            <person name="Camacho Y."/>
            <person name="Gros O."/>
            <person name="van Gils J.A."/>
            <person name="Eisen J.A."/>
            <person name="Petersen J.M."/>
            <person name="Yuen B."/>
        </authorList>
    </citation>
    <scope>NUCLEOTIDE SEQUENCE</scope>
    <source>
        <strain evidence="11">MAGclacostrist055</strain>
    </source>
</reference>